<dbReference type="Gene3D" id="1.20.1560.10">
    <property type="entry name" value="ABC transporter type 1, transmembrane domain"/>
    <property type="match status" value="1"/>
</dbReference>
<dbReference type="Proteomes" id="UP000270626">
    <property type="component" value="Unassembled WGS sequence"/>
</dbReference>
<name>A0A495WP39_9RHOO</name>
<feature type="domain" description="ABC transporter" evidence="9">
    <location>
        <begin position="477"/>
        <end position="716"/>
    </location>
</feature>
<organism evidence="11 12">
    <name type="scientific">Azonexus fungiphilus</name>
    <dbReference type="NCBI Taxonomy" id="146940"/>
    <lineage>
        <taxon>Bacteria</taxon>
        <taxon>Pseudomonadati</taxon>
        <taxon>Pseudomonadota</taxon>
        <taxon>Betaproteobacteria</taxon>
        <taxon>Rhodocyclales</taxon>
        <taxon>Azonexaceae</taxon>
        <taxon>Azonexus</taxon>
    </lineage>
</organism>
<evidence type="ECO:0000256" key="3">
    <source>
        <dbReference type="ARBA" id="ARBA00022692"/>
    </source>
</evidence>
<dbReference type="AlphaFoldDB" id="A0A495WP39"/>
<gene>
    <name evidence="11" type="ORF">DFR40_0184</name>
</gene>
<dbReference type="GO" id="GO:0005524">
    <property type="term" value="F:ATP binding"/>
    <property type="evidence" value="ECO:0007669"/>
    <property type="project" value="UniProtKB-KW"/>
</dbReference>
<dbReference type="PROSITE" id="PS50893">
    <property type="entry name" value="ABC_TRANSPORTER_2"/>
    <property type="match status" value="1"/>
</dbReference>
<feature type="transmembrane region" description="Helical" evidence="8">
    <location>
        <begin position="163"/>
        <end position="186"/>
    </location>
</feature>
<keyword evidence="12" id="KW-1185">Reference proteome</keyword>
<sequence>MAERSGIVSAENSNIHLGWLAQRCVALHPQLARPSRREIDTLQRSIPPNALVSGAEGEGVEPLLHALEAFFGRLALEAPKWREAPAGDVLPMLALLPGVGCRLIFARTPEGHWLIEGPSGTQQLSHFPQGSLYAPIVAPRKPSEDSGSAFAMFKAALWARKGIFVQAALAALLANMLALAASLYSMQVYDRVIPTQGIATLIVLTSGVLMAVVLELIVKMARSNILEYSVTGMDLEFSHKIFLRLLGIRMDQFPASVGTLSAQLRSYETIRGFASSATLYLAVDAPFAILFLGVIWMLAGIEVAAIPAIFFVIALTIGLFYRGRIARHAESATTASSRKLGLLVETVENAESLKAMGAGWQQLTQWDILNRHSVEDDAKIRRYNEQATYYAGFMQQASYILLVAAGAWVAATSSDLTTGGLVACSILSGRVLGPVGSLPGLIVQWAHAKAALGNLEKVFSLKCDNHAVARPLVPESLRGDYLVTGLNFTYTGRPETLAVKHLHIAAGEKVAILGPVGSGKSTLLKLLAGLYAPGSGRVLLDGLDIQQIARSHLSEHLGYCPQEVRLLAGTLRANLMAGLSGIEEEEILRACRTTGLDALVAAHPKGLDLDIAEGGSGVSGGQKQLIALTRLLLTRPDIWLLDEPTSAMDEVTEHRSLVALRNAVKPNQTMVMVTHRPALIKLATRLIVLGATGISLDGPREAVLERLRQGVPQAAQAQAMRVVVPTAARAMKDRA</sequence>
<keyword evidence="3 8" id="KW-0812">Transmembrane</keyword>
<dbReference type="Pfam" id="PF00005">
    <property type="entry name" value="ABC_tran"/>
    <property type="match status" value="1"/>
</dbReference>
<reference evidence="11 12" key="1">
    <citation type="submission" date="2018-10" db="EMBL/GenBank/DDBJ databases">
        <title>Genomic Encyclopedia of Type Strains, Phase IV (KMG-IV): sequencing the most valuable type-strain genomes for metagenomic binning, comparative biology and taxonomic classification.</title>
        <authorList>
            <person name="Goeker M."/>
        </authorList>
    </citation>
    <scope>NUCLEOTIDE SEQUENCE [LARGE SCALE GENOMIC DNA]</scope>
    <source>
        <strain evidence="11 12">DSM 23841</strain>
    </source>
</reference>
<proteinExistence type="predicted"/>
<feature type="transmembrane region" description="Helical" evidence="8">
    <location>
        <begin position="389"/>
        <end position="411"/>
    </location>
</feature>
<dbReference type="GO" id="GO:0015421">
    <property type="term" value="F:ABC-type oligopeptide transporter activity"/>
    <property type="evidence" value="ECO:0007669"/>
    <property type="project" value="TreeGrafter"/>
</dbReference>
<evidence type="ECO:0000256" key="7">
    <source>
        <dbReference type="ARBA" id="ARBA00023136"/>
    </source>
</evidence>
<dbReference type="InterPro" id="IPR003593">
    <property type="entry name" value="AAA+_ATPase"/>
</dbReference>
<dbReference type="Gene3D" id="3.40.50.300">
    <property type="entry name" value="P-loop containing nucleotide triphosphate hydrolases"/>
    <property type="match status" value="1"/>
</dbReference>
<dbReference type="OrthoDB" id="8554730at2"/>
<keyword evidence="5 11" id="KW-0067">ATP-binding</keyword>
<evidence type="ECO:0000259" key="9">
    <source>
        <dbReference type="PROSITE" id="PS50893"/>
    </source>
</evidence>
<evidence type="ECO:0000256" key="2">
    <source>
        <dbReference type="ARBA" id="ARBA00022475"/>
    </source>
</evidence>
<accession>A0A495WP39</accession>
<comment type="subcellular location">
    <subcellularLocation>
        <location evidence="1">Cell membrane</location>
        <topology evidence="1">Multi-pass membrane protein</topology>
    </subcellularLocation>
</comment>
<dbReference type="Pfam" id="PF00664">
    <property type="entry name" value="ABC_membrane"/>
    <property type="match status" value="1"/>
</dbReference>
<dbReference type="GO" id="GO:0005886">
    <property type="term" value="C:plasma membrane"/>
    <property type="evidence" value="ECO:0007669"/>
    <property type="project" value="UniProtKB-SubCell"/>
</dbReference>
<dbReference type="GO" id="GO:0016887">
    <property type="term" value="F:ATP hydrolysis activity"/>
    <property type="evidence" value="ECO:0007669"/>
    <property type="project" value="InterPro"/>
</dbReference>
<keyword evidence="2" id="KW-1003">Cell membrane</keyword>
<evidence type="ECO:0000256" key="4">
    <source>
        <dbReference type="ARBA" id="ARBA00022741"/>
    </source>
</evidence>
<evidence type="ECO:0000256" key="6">
    <source>
        <dbReference type="ARBA" id="ARBA00022989"/>
    </source>
</evidence>
<feature type="transmembrane region" description="Helical" evidence="8">
    <location>
        <begin position="304"/>
        <end position="321"/>
    </location>
</feature>
<dbReference type="SMART" id="SM00382">
    <property type="entry name" value="AAA"/>
    <property type="match status" value="1"/>
</dbReference>
<comment type="caution">
    <text evidence="11">The sequence shown here is derived from an EMBL/GenBank/DDBJ whole genome shotgun (WGS) entry which is preliminary data.</text>
</comment>
<dbReference type="SUPFAM" id="SSF90123">
    <property type="entry name" value="ABC transporter transmembrane region"/>
    <property type="match status" value="1"/>
</dbReference>
<keyword evidence="4" id="KW-0547">Nucleotide-binding</keyword>
<dbReference type="PANTHER" id="PTHR43394:SF1">
    <property type="entry name" value="ATP-BINDING CASSETTE SUB-FAMILY B MEMBER 10, MITOCHONDRIAL"/>
    <property type="match status" value="1"/>
</dbReference>
<evidence type="ECO:0000256" key="5">
    <source>
        <dbReference type="ARBA" id="ARBA00022840"/>
    </source>
</evidence>
<dbReference type="EMBL" id="RBXP01000001">
    <property type="protein sequence ID" value="RKT63130.1"/>
    <property type="molecule type" value="Genomic_DNA"/>
</dbReference>
<evidence type="ECO:0000256" key="8">
    <source>
        <dbReference type="SAM" id="Phobius"/>
    </source>
</evidence>
<feature type="transmembrane region" description="Helical" evidence="8">
    <location>
        <begin position="198"/>
        <end position="218"/>
    </location>
</feature>
<protein>
    <submittedName>
        <fullName evidence="11">ATP-binding cassette subfamily C protein LapB</fullName>
    </submittedName>
</protein>
<feature type="domain" description="ABC transmembrane type-1" evidence="10">
    <location>
        <begin position="167"/>
        <end position="447"/>
    </location>
</feature>
<feature type="transmembrane region" description="Helical" evidence="8">
    <location>
        <begin position="279"/>
        <end position="298"/>
    </location>
</feature>
<evidence type="ECO:0000313" key="11">
    <source>
        <dbReference type="EMBL" id="RKT63130.1"/>
    </source>
</evidence>
<evidence type="ECO:0000259" key="10">
    <source>
        <dbReference type="PROSITE" id="PS50929"/>
    </source>
</evidence>
<dbReference type="InterPro" id="IPR027417">
    <property type="entry name" value="P-loop_NTPase"/>
</dbReference>
<dbReference type="PANTHER" id="PTHR43394">
    <property type="entry name" value="ATP-DEPENDENT PERMEASE MDL1, MITOCHONDRIAL"/>
    <property type="match status" value="1"/>
</dbReference>
<dbReference type="InterPro" id="IPR036640">
    <property type="entry name" value="ABC1_TM_sf"/>
</dbReference>
<dbReference type="InterPro" id="IPR039421">
    <property type="entry name" value="Type_1_exporter"/>
</dbReference>
<keyword evidence="7 8" id="KW-0472">Membrane</keyword>
<evidence type="ECO:0000313" key="12">
    <source>
        <dbReference type="Proteomes" id="UP000270626"/>
    </source>
</evidence>
<dbReference type="InterPro" id="IPR003439">
    <property type="entry name" value="ABC_transporter-like_ATP-bd"/>
</dbReference>
<dbReference type="SUPFAM" id="SSF52540">
    <property type="entry name" value="P-loop containing nucleoside triphosphate hydrolases"/>
    <property type="match status" value="1"/>
</dbReference>
<keyword evidence="6 8" id="KW-1133">Transmembrane helix</keyword>
<dbReference type="InterPro" id="IPR011527">
    <property type="entry name" value="ABC1_TM_dom"/>
</dbReference>
<evidence type="ECO:0000256" key="1">
    <source>
        <dbReference type="ARBA" id="ARBA00004651"/>
    </source>
</evidence>
<dbReference type="PROSITE" id="PS50929">
    <property type="entry name" value="ABC_TM1F"/>
    <property type="match status" value="1"/>
</dbReference>